<evidence type="ECO:0000313" key="5">
    <source>
        <dbReference type="Proteomes" id="UP000239650"/>
    </source>
</evidence>
<dbReference type="InterPro" id="IPR050065">
    <property type="entry name" value="GlmU-like"/>
</dbReference>
<dbReference type="Pfam" id="PF12804">
    <property type="entry name" value="NTP_transf_3"/>
    <property type="match status" value="1"/>
</dbReference>
<accession>A0AAE8LVP2</accession>
<dbReference type="CDD" id="cd02523">
    <property type="entry name" value="PC_cytidylyltransferase"/>
    <property type="match status" value="1"/>
</dbReference>
<dbReference type="Proteomes" id="UP000239650">
    <property type="component" value="Unassembled WGS sequence"/>
</dbReference>
<comment type="caution">
    <text evidence="4">The sequence shown here is derived from an EMBL/GenBank/DDBJ whole genome shotgun (WGS) entry which is preliminary data.</text>
</comment>
<gene>
    <name evidence="4" type="ORF">LAS9267_00831</name>
</gene>
<dbReference type="PANTHER" id="PTHR43584:SF5">
    <property type="entry name" value="PROTEIN LICC"/>
    <property type="match status" value="1"/>
</dbReference>
<feature type="domain" description="MobA-like NTP transferase" evidence="3">
    <location>
        <begin position="4"/>
        <end position="108"/>
    </location>
</feature>
<protein>
    <submittedName>
        <fullName evidence="4">2-C-methyl-D-erythritol 4-phosphate cytidylyltransferase</fullName>
    </submittedName>
</protein>
<evidence type="ECO:0000259" key="3">
    <source>
        <dbReference type="Pfam" id="PF12804"/>
    </source>
</evidence>
<evidence type="ECO:0000256" key="1">
    <source>
        <dbReference type="ARBA" id="ARBA00022679"/>
    </source>
</evidence>
<dbReference type="Gene3D" id="3.90.550.10">
    <property type="entry name" value="Spore Coat Polysaccharide Biosynthesis Protein SpsA, Chain A"/>
    <property type="match status" value="1"/>
</dbReference>
<keyword evidence="1" id="KW-0808">Transferase</keyword>
<keyword evidence="2 4" id="KW-0548">Nucleotidyltransferase</keyword>
<reference evidence="4 5" key="1">
    <citation type="submission" date="2018-02" db="EMBL/GenBank/DDBJ databases">
        <authorList>
            <person name="Rodrigo-Torres L."/>
            <person name="Arahal R. D."/>
            <person name="Lucena T."/>
        </authorList>
    </citation>
    <scope>NUCLEOTIDE SEQUENCE [LARGE SCALE GENOMIC DNA]</scope>
    <source>
        <strain evidence="4 5">CECT 9267</strain>
    </source>
</reference>
<sequence>MNIIVMAAGLGSRFKEVTRETPKSLLPINGIPNLERTIRFINDSNKIEDIYILVGYLGEKFEYLKSKFNNIHIIYNNHFRDYNSIYTFSLSLPYFSDSFVIDGDSVLIHNVFRNLSPEKSTYYTLVREDSVNEWEPVLTNNIVTDIVTASESTQTLSGLSYWKEIDCEIIRNNYPKYLEKKYIENSSLYWDDIPRNYLAQLEITTQKLENKSILEMDNVEEYQRVQEILREQENIN</sequence>
<dbReference type="RefSeq" id="WP_100970270.1">
    <property type="nucleotide sequence ID" value="NZ_CP129529.1"/>
</dbReference>
<dbReference type="AlphaFoldDB" id="A0AAE8LVP2"/>
<name>A0AAE8LVP2_LATSK</name>
<dbReference type="SUPFAM" id="SSF53448">
    <property type="entry name" value="Nucleotide-diphospho-sugar transferases"/>
    <property type="match status" value="1"/>
</dbReference>
<organism evidence="4 5">
    <name type="scientific">Latilactobacillus sakei</name>
    <name type="common">Lactobacillus sakei</name>
    <dbReference type="NCBI Taxonomy" id="1599"/>
    <lineage>
        <taxon>Bacteria</taxon>
        <taxon>Bacillati</taxon>
        <taxon>Bacillota</taxon>
        <taxon>Bacilli</taxon>
        <taxon>Lactobacillales</taxon>
        <taxon>Lactobacillaceae</taxon>
        <taxon>Latilactobacillus</taxon>
    </lineage>
</organism>
<dbReference type="PANTHER" id="PTHR43584">
    <property type="entry name" value="NUCLEOTIDYL TRANSFERASE"/>
    <property type="match status" value="1"/>
</dbReference>
<dbReference type="InterPro" id="IPR025877">
    <property type="entry name" value="MobA-like_NTP_Trfase"/>
</dbReference>
<dbReference type="InterPro" id="IPR029044">
    <property type="entry name" value="Nucleotide-diphossugar_trans"/>
</dbReference>
<dbReference type="GO" id="GO:0016779">
    <property type="term" value="F:nucleotidyltransferase activity"/>
    <property type="evidence" value="ECO:0007669"/>
    <property type="project" value="UniProtKB-KW"/>
</dbReference>
<evidence type="ECO:0000313" key="4">
    <source>
        <dbReference type="EMBL" id="SPE20445.1"/>
    </source>
</evidence>
<proteinExistence type="predicted"/>
<dbReference type="EMBL" id="OKRC01000003">
    <property type="protein sequence ID" value="SPE20445.1"/>
    <property type="molecule type" value="Genomic_DNA"/>
</dbReference>
<evidence type="ECO:0000256" key="2">
    <source>
        <dbReference type="ARBA" id="ARBA00022695"/>
    </source>
</evidence>